<dbReference type="GO" id="GO:0005506">
    <property type="term" value="F:iron ion binding"/>
    <property type="evidence" value="ECO:0007669"/>
    <property type="project" value="InterPro"/>
</dbReference>
<keyword evidence="8" id="KW-1133">Transmembrane helix</keyword>
<dbReference type="PANTHER" id="PTHR24305">
    <property type="entry name" value="CYTOCHROME P450"/>
    <property type="match status" value="1"/>
</dbReference>
<dbReference type="EMBL" id="NAJN01002218">
    <property type="protein sequence ID" value="TKA55850.1"/>
    <property type="molecule type" value="Genomic_DNA"/>
</dbReference>
<dbReference type="Gene3D" id="1.10.630.10">
    <property type="entry name" value="Cytochrome P450"/>
    <property type="match status" value="1"/>
</dbReference>
<keyword evidence="5 6" id="KW-0349">Heme</keyword>
<dbReference type="InterPro" id="IPR017972">
    <property type="entry name" value="Cyt_P450_CS"/>
</dbReference>
<dbReference type="GO" id="GO:0016705">
    <property type="term" value="F:oxidoreductase activity, acting on paired donors, with incorporation or reduction of molecular oxygen"/>
    <property type="evidence" value="ECO:0007669"/>
    <property type="project" value="InterPro"/>
</dbReference>
<feature type="compositionally biased region" description="Low complexity" evidence="7">
    <location>
        <begin position="382"/>
        <end position="397"/>
    </location>
</feature>
<dbReference type="CDD" id="cd11059">
    <property type="entry name" value="CYP_fungal"/>
    <property type="match status" value="1"/>
</dbReference>
<keyword evidence="3 5" id="KW-0479">Metal-binding</keyword>
<dbReference type="SUPFAM" id="SSF48264">
    <property type="entry name" value="Cytochrome P450"/>
    <property type="match status" value="1"/>
</dbReference>
<dbReference type="PANTHER" id="PTHR24305:SF166">
    <property type="entry name" value="CYTOCHROME P450 12A4, MITOCHONDRIAL-RELATED"/>
    <property type="match status" value="1"/>
</dbReference>
<feature type="binding site" description="axial binding residue" evidence="5">
    <location>
        <position position="508"/>
    </location>
    <ligand>
        <name>heme</name>
        <dbReference type="ChEBI" id="CHEBI:30413"/>
    </ligand>
    <ligandPart>
        <name>Fe</name>
        <dbReference type="ChEBI" id="CHEBI:18248"/>
    </ligandPart>
</feature>
<keyword evidence="4 5" id="KW-0408">Iron</keyword>
<dbReference type="GO" id="GO:0020037">
    <property type="term" value="F:heme binding"/>
    <property type="evidence" value="ECO:0007669"/>
    <property type="project" value="InterPro"/>
</dbReference>
<comment type="caution">
    <text evidence="9">The sequence shown here is derived from an EMBL/GenBank/DDBJ whole genome shotgun (WGS) entry which is preliminary data.</text>
</comment>
<feature type="transmembrane region" description="Helical" evidence="8">
    <location>
        <begin position="6"/>
        <end position="24"/>
    </location>
</feature>
<dbReference type="OrthoDB" id="1470350at2759"/>
<evidence type="ECO:0000256" key="8">
    <source>
        <dbReference type="SAM" id="Phobius"/>
    </source>
</evidence>
<keyword evidence="10" id="KW-1185">Reference proteome</keyword>
<keyword evidence="6" id="KW-0503">Monooxygenase</keyword>
<evidence type="ECO:0000256" key="5">
    <source>
        <dbReference type="PIRSR" id="PIRSR602403-1"/>
    </source>
</evidence>
<dbReference type="InterPro" id="IPR002403">
    <property type="entry name" value="Cyt_P450_E_grp-IV"/>
</dbReference>
<sequence length="562" mass="61833">MALPNISVFAFILLCFVVIYKYLVHPTFLSPLSKIPNAHPSSHLSPLWILWIRYTGRENRTVFAAHERNGPVIRLGPNEVSVNCVDGGIRTVYAGGFEKHGWYANLFENYGTPNMFSTTHSRPHSARKRMISNVYAKSVLQSSPTLSTISYTILYERLLPRLVVATSSTNPTQGIDVFQLFSALTMDFVTCYQFGLAIASNWTQNSRDCEHFLDLYRDRTSSKAQFWAGELPNLTKCFKRFGVRMVPRWVDDGNAEIEAWCLSMCDAAAQAVSRGGETQEVDVGDEPVVFAQLLNAMEKEREKSSSTVSDQSVAPSSPTILHQQQRLALASEMLDHLAAGFDTSGITLTYLAWVLSRHPSLQRQLRAELRTLSPPLQPPNPNTNNNSTNNNIPSLPSPKDLDALPLLHAVVMETLRLHAAIPGGQPRVTPPGCVLGAASADGGGTEYAVPAGVRVSAYAYGLHRNADVFPDPEAWRPERWLPAAADTDDGGGRTARHFWAFGSGGRMCVGSNLALHEIKLIVAAVWTGFETSVLHDEGIEQRDAYTAGPEGGRLVLRFERAV</sequence>
<comment type="similarity">
    <text evidence="2 6">Belongs to the cytochrome P450 family.</text>
</comment>
<keyword evidence="8" id="KW-0812">Transmembrane</keyword>
<evidence type="ECO:0000256" key="7">
    <source>
        <dbReference type="SAM" id="MobiDB-lite"/>
    </source>
</evidence>
<keyword evidence="6" id="KW-0560">Oxidoreductase</keyword>
<dbReference type="AlphaFoldDB" id="A0A4U0W0Z6"/>
<dbReference type="PRINTS" id="PR00385">
    <property type="entry name" value="P450"/>
</dbReference>
<organism evidence="9 10">
    <name type="scientific">Cryomyces minteri</name>
    <dbReference type="NCBI Taxonomy" id="331657"/>
    <lineage>
        <taxon>Eukaryota</taxon>
        <taxon>Fungi</taxon>
        <taxon>Dikarya</taxon>
        <taxon>Ascomycota</taxon>
        <taxon>Pezizomycotina</taxon>
        <taxon>Dothideomycetes</taxon>
        <taxon>Dothideomycetes incertae sedis</taxon>
        <taxon>Cryomyces</taxon>
    </lineage>
</organism>
<evidence type="ECO:0000313" key="10">
    <source>
        <dbReference type="Proteomes" id="UP000308768"/>
    </source>
</evidence>
<comment type="cofactor">
    <cofactor evidence="1 5">
        <name>heme</name>
        <dbReference type="ChEBI" id="CHEBI:30413"/>
    </cofactor>
</comment>
<dbReference type="InterPro" id="IPR001128">
    <property type="entry name" value="Cyt_P450"/>
</dbReference>
<dbReference type="Proteomes" id="UP000308768">
    <property type="component" value="Unassembled WGS sequence"/>
</dbReference>
<dbReference type="PRINTS" id="PR00465">
    <property type="entry name" value="EP450IV"/>
</dbReference>
<dbReference type="PROSITE" id="PS00086">
    <property type="entry name" value="CYTOCHROME_P450"/>
    <property type="match status" value="1"/>
</dbReference>
<dbReference type="InterPro" id="IPR050121">
    <property type="entry name" value="Cytochrome_P450_monoxygenase"/>
</dbReference>
<evidence type="ECO:0000313" key="9">
    <source>
        <dbReference type="EMBL" id="TKA55850.1"/>
    </source>
</evidence>
<evidence type="ECO:0000256" key="2">
    <source>
        <dbReference type="ARBA" id="ARBA00010617"/>
    </source>
</evidence>
<dbReference type="GO" id="GO:0004497">
    <property type="term" value="F:monooxygenase activity"/>
    <property type="evidence" value="ECO:0007669"/>
    <property type="project" value="UniProtKB-KW"/>
</dbReference>
<name>A0A4U0W0Z6_9PEZI</name>
<reference evidence="9 10" key="1">
    <citation type="submission" date="2017-03" db="EMBL/GenBank/DDBJ databases">
        <title>Genomes of endolithic fungi from Antarctica.</title>
        <authorList>
            <person name="Coleine C."/>
            <person name="Masonjones S."/>
            <person name="Stajich J.E."/>
        </authorList>
    </citation>
    <scope>NUCLEOTIDE SEQUENCE [LARGE SCALE GENOMIC DNA]</scope>
    <source>
        <strain evidence="9 10">CCFEE 5187</strain>
    </source>
</reference>
<dbReference type="InterPro" id="IPR036396">
    <property type="entry name" value="Cyt_P450_sf"/>
</dbReference>
<dbReference type="STRING" id="331657.A0A4U0W0Z6"/>
<evidence type="ECO:0000256" key="4">
    <source>
        <dbReference type="ARBA" id="ARBA00023004"/>
    </source>
</evidence>
<evidence type="ECO:0000256" key="3">
    <source>
        <dbReference type="ARBA" id="ARBA00022723"/>
    </source>
</evidence>
<evidence type="ECO:0000256" key="1">
    <source>
        <dbReference type="ARBA" id="ARBA00001971"/>
    </source>
</evidence>
<gene>
    <name evidence="9" type="ORF">B0A49_11720</name>
</gene>
<keyword evidence="8" id="KW-0472">Membrane</keyword>
<accession>A0A4U0W0Z6</accession>
<dbReference type="Pfam" id="PF00067">
    <property type="entry name" value="p450"/>
    <property type="match status" value="1"/>
</dbReference>
<protein>
    <submittedName>
        <fullName evidence="9">Uncharacterized protein</fullName>
    </submittedName>
</protein>
<proteinExistence type="inferred from homology"/>
<feature type="region of interest" description="Disordered" evidence="7">
    <location>
        <begin position="372"/>
        <end position="397"/>
    </location>
</feature>
<evidence type="ECO:0000256" key="6">
    <source>
        <dbReference type="RuleBase" id="RU000461"/>
    </source>
</evidence>